<dbReference type="Proteomes" id="UP001420932">
    <property type="component" value="Unassembled WGS sequence"/>
</dbReference>
<sequence length="471" mass="52227">MANSWFGSSGATPHTMTKTNTPAARLLLMSQVRSSKLVLGLVVDMLRIPLEELCLQIKSLSPGYIRPFLMRDEDLKQFRQWGSRTPGHPKNFETLGVEVTTGLLLFTKYRYVGVVNVEGITDVHEPRPQHTQSVSLKSSPSSPPSSTSSSTRSRRHQSHCLPLHTTSLVLSLLPVGAVKVITFLSTIIVLPHTCAFSVSVSISISASIEDFDAETLAGECDLSNCSHYRHRFHPPSSPEALVDAALMPPQYVLKGIGGGGGARYGALMHELRALGVRPDFVTSEAWNRYREYWVSANIKAMYEKASYNRKSEKSSLGIGPSKHTRGLRSFWTYEDVLALDRDENDESTLNDVFLHVHTKDHNGMTFIDNISKRFRVKLVRRREEHTRARPDRSIDEKYYDAARECSKGHVYGSLSKRKRRYEDLGAKPFGKAHGLRSKHFLGTTTTTLAASTSGASSAVLDGSSSFTTIAA</sequence>
<dbReference type="EMBL" id="JBBNAF010000003">
    <property type="protein sequence ID" value="KAK9160738.1"/>
    <property type="molecule type" value="Genomic_DNA"/>
</dbReference>
<reference evidence="3 4" key="1">
    <citation type="submission" date="2024-01" db="EMBL/GenBank/DDBJ databases">
        <title>Genome assemblies of Stephania.</title>
        <authorList>
            <person name="Yang L."/>
        </authorList>
    </citation>
    <scope>NUCLEOTIDE SEQUENCE [LARGE SCALE GENOMIC DNA]</scope>
    <source>
        <strain evidence="3">YNDBR</strain>
        <tissue evidence="3">Leaf</tissue>
    </source>
</reference>
<name>A0AAP0KXW6_9MAGN</name>
<comment type="caution">
    <text evidence="3">The sequence shown here is derived from an EMBL/GenBank/DDBJ whole genome shotgun (WGS) entry which is preliminary data.</text>
</comment>
<evidence type="ECO:0000313" key="3">
    <source>
        <dbReference type="EMBL" id="KAK9160738.1"/>
    </source>
</evidence>
<gene>
    <name evidence="3" type="ORF">Syun_007079</name>
</gene>
<dbReference type="InterPro" id="IPR004252">
    <property type="entry name" value="Probable_transposase_24"/>
</dbReference>
<evidence type="ECO:0000259" key="2">
    <source>
        <dbReference type="Pfam" id="PF00456"/>
    </source>
</evidence>
<evidence type="ECO:0000313" key="4">
    <source>
        <dbReference type="Proteomes" id="UP001420932"/>
    </source>
</evidence>
<accession>A0AAP0KXW6</accession>
<dbReference type="InterPro" id="IPR005474">
    <property type="entry name" value="Transketolase_N"/>
</dbReference>
<feature type="region of interest" description="Disordered" evidence="1">
    <location>
        <begin position="126"/>
        <end position="157"/>
    </location>
</feature>
<dbReference type="Pfam" id="PF00456">
    <property type="entry name" value="Transketolase_N"/>
    <property type="match status" value="1"/>
</dbReference>
<organism evidence="3 4">
    <name type="scientific">Stephania yunnanensis</name>
    <dbReference type="NCBI Taxonomy" id="152371"/>
    <lineage>
        <taxon>Eukaryota</taxon>
        <taxon>Viridiplantae</taxon>
        <taxon>Streptophyta</taxon>
        <taxon>Embryophyta</taxon>
        <taxon>Tracheophyta</taxon>
        <taxon>Spermatophyta</taxon>
        <taxon>Magnoliopsida</taxon>
        <taxon>Ranunculales</taxon>
        <taxon>Menispermaceae</taxon>
        <taxon>Menispermoideae</taxon>
        <taxon>Cissampelideae</taxon>
        <taxon>Stephania</taxon>
    </lineage>
</organism>
<proteinExistence type="predicted"/>
<feature type="domain" description="Transketolase N-terminal" evidence="2">
    <location>
        <begin position="70"/>
        <end position="104"/>
    </location>
</feature>
<keyword evidence="4" id="KW-1185">Reference proteome</keyword>
<feature type="compositionally biased region" description="Low complexity" evidence="1">
    <location>
        <begin position="138"/>
        <end position="151"/>
    </location>
</feature>
<dbReference type="SUPFAM" id="SSF52518">
    <property type="entry name" value="Thiamin diphosphate-binding fold (THDP-binding)"/>
    <property type="match status" value="1"/>
</dbReference>
<dbReference type="Pfam" id="PF03004">
    <property type="entry name" value="Transposase_24"/>
    <property type="match status" value="1"/>
</dbReference>
<evidence type="ECO:0000256" key="1">
    <source>
        <dbReference type="SAM" id="MobiDB-lite"/>
    </source>
</evidence>
<dbReference type="InterPro" id="IPR029061">
    <property type="entry name" value="THDP-binding"/>
</dbReference>
<protein>
    <recommendedName>
        <fullName evidence="2">Transketolase N-terminal domain-containing protein</fullName>
    </recommendedName>
</protein>
<dbReference type="Gene3D" id="3.40.50.970">
    <property type="match status" value="1"/>
</dbReference>
<dbReference type="AlphaFoldDB" id="A0AAP0KXW6"/>